<evidence type="ECO:0000313" key="3">
    <source>
        <dbReference type="Proteomes" id="UP000002668"/>
    </source>
</evidence>
<dbReference type="InParanoid" id="E4ZRR8"/>
<sequence length="726" mass="81887">MASPPSTTITGLREFFARSEKDKLSADLGRALNLLQLEGLDALEERFLATDAFLRPWSIFRDSILLLWPDSLPRATWIKKNASETGITRTEILSFYSRFDEGTMRYDARADRYSLEYNPDSSTYGVIDKSGWPSENYEKHLYAWLLQEFKIGKKRNVFGFRYFELQAAAKAWETVFVPIVNAVRASYDVKGRRFYGRLALFVESRCPSRLAFPEDNIGVTKTELLSPTPFRMVSVPKKVFESNSAAFARRLNGPGMLTKKHYDETEKELRNVYPQYGGLVERPKFKIKMEVWLAEQRVRADARKALEKLGEVQSSQPQIVQYEGVRSETNTGWPNVQSEHELSHKESGSPIKRTYDSIKRSISHTVSKQLLRETPKSPLHGVTRQLYFPDDDPPSPPQSVEKNQQSPGRERCNSLDSSSTVVITPWPRPETNRRVSELSVYTSIRNANPFIQGSPERIGGLQSLVPRENTERQPKNQPGTILHLMQEEKQHTEQSANWPLPQPSIRPQQSLVHMRSPSYEGNGYADEISLTKLHTTRKDTSRTPRPTRLPIPIKPTAYNGPLRVAHPAPAPKKVPWPGFEDDNDNNDNDISRPPVPPKSPDRIHHPRSQTSPSQAPQTPQQDSRSVTRIVSKANIRAAIGNVSHEGSREDLPLPPPLPLTETHARSFSPGGSRLHTYNTHLFPRKERRGGLLGVRAVGQGRRGGSGGAFEMEGLVEFGERGEGGKG</sequence>
<protein>
    <submittedName>
        <fullName evidence="2">Uncharacterized protein</fullName>
    </submittedName>
</protein>
<dbReference type="GeneID" id="13284212"/>
<evidence type="ECO:0000256" key="1">
    <source>
        <dbReference type="SAM" id="MobiDB-lite"/>
    </source>
</evidence>
<dbReference type="OrthoDB" id="3799259at2759"/>
<feature type="compositionally biased region" description="Low complexity" evidence="1">
    <location>
        <begin position="608"/>
        <end position="621"/>
    </location>
</feature>
<accession>E4ZRR8</accession>
<name>E4ZRR8_LEPMJ</name>
<dbReference type="eggNOG" id="ENOG502R1YM">
    <property type="taxonomic scope" value="Eukaryota"/>
</dbReference>
<feature type="region of interest" description="Disordered" evidence="1">
    <location>
        <begin position="330"/>
        <end position="427"/>
    </location>
</feature>
<dbReference type="HOGENOM" id="CLU_392304_0_0_1"/>
<dbReference type="AlphaFoldDB" id="E4ZRR8"/>
<feature type="region of interest" description="Disordered" evidence="1">
    <location>
        <begin position="696"/>
        <end position="726"/>
    </location>
</feature>
<dbReference type="Proteomes" id="UP000002668">
    <property type="component" value="Genome"/>
</dbReference>
<feature type="region of interest" description="Disordered" evidence="1">
    <location>
        <begin position="640"/>
        <end position="675"/>
    </location>
</feature>
<gene>
    <name evidence="2" type="ORF">LEMA_P035890.1</name>
</gene>
<organism evidence="3">
    <name type="scientific">Leptosphaeria maculans (strain JN3 / isolate v23.1.3 / race Av1-4-5-6-7-8)</name>
    <name type="common">Blackleg fungus</name>
    <name type="synonym">Phoma lingam</name>
    <dbReference type="NCBI Taxonomy" id="985895"/>
    <lineage>
        <taxon>Eukaryota</taxon>
        <taxon>Fungi</taxon>
        <taxon>Dikarya</taxon>
        <taxon>Ascomycota</taxon>
        <taxon>Pezizomycotina</taxon>
        <taxon>Dothideomycetes</taxon>
        <taxon>Pleosporomycetidae</taxon>
        <taxon>Pleosporales</taxon>
        <taxon>Pleosporineae</taxon>
        <taxon>Leptosphaeriaceae</taxon>
        <taxon>Plenodomus</taxon>
        <taxon>Plenodomus lingam/Leptosphaeria maculans species complex</taxon>
    </lineage>
</organism>
<keyword evidence="3" id="KW-1185">Reference proteome</keyword>
<dbReference type="EMBL" id="FP929116">
    <property type="protein sequence ID" value="CBX93915.1"/>
    <property type="molecule type" value="Genomic_DNA"/>
</dbReference>
<feature type="compositionally biased region" description="Polar residues" evidence="1">
    <location>
        <begin position="398"/>
        <end position="407"/>
    </location>
</feature>
<dbReference type="VEuPathDB" id="FungiDB:LEMA_P035890.1"/>
<feature type="region of interest" description="Disordered" evidence="1">
    <location>
        <begin position="527"/>
        <end position="626"/>
    </location>
</feature>
<reference evidence="3" key="1">
    <citation type="journal article" date="2011" name="Nat. Commun.">
        <title>Effector diversification within compartments of the Leptosphaeria maculans genome affected by Repeat-Induced Point mutations.</title>
        <authorList>
            <person name="Rouxel T."/>
            <person name="Grandaubert J."/>
            <person name="Hane J.K."/>
            <person name="Hoede C."/>
            <person name="van de Wouw A.P."/>
            <person name="Couloux A."/>
            <person name="Dominguez V."/>
            <person name="Anthouard V."/>
            <person name="Bally P."/>
            <person name="Bourras S."/>
            <person name="Cozijnsen A.J."/>
            <person name="Ciuffetti L.M."/>
            <person name="Degrave A."/>
            <person name="Dilmaghani A."/>
            <person name="Duret L."/>
            <person name="Fudal I."/>
            <person name="Goodwin S.B."/>
            <person name="Gout L."/>
            <person name="Glaser N."/>
            <person name="Linglin J."/>
            <person name="Kema G.H.J."/>
            <person name="Lapalu N."/>
            <person name="Lawrence C.B."/>
            <person name="May K."/>
            <person name="Meyer M."/>
            <person name="Ollivier B."/>
            <person name="Poulain J."/>
            <person name="Schoch C.L."/>
            <person name="Simon A."/>
            <person name="Spatafora J.W."/>
            <person name="Stachowiak A."/>
            <person name="Turgeon B.G."/>
            <person name="Tyler B.M."/>
            <person name="Vincent D."/>
            <person name="Weissenbach J."/>
            <person name="Amselem J."/>
            <person name="Quesneville H."/>
            <person name="Oliver R.P."/>
            <person name="Wincker P."/>
            <person name="Balesdent M.-H."/>
            <person name="Howlett B.J."/>
        </authorList>
    </citation>
    <scope>NUCLEOTIDE SEQUENCE [LARGE SCALE GENOMIC DNA]</scope>
    <source>
        <strain evidence="3">JN3 / isolate v23.1.3 / race Av1-4-5-6-7-8</strain>
    </source>
</reference>
<feature type="compositionally biased region" description="Basic and acidic residues" evidence="1">
    <location>
        <begin position="338"/>
        <end position="359"/>
    </location>
</feature>
<feature type="compositionally biased region" description="Basic and acidic residues" evidence="1">
    <location>
        <begin position="717"/>
        <end position="726"/>
    </location>
</feature>
<dbReference type="OMA" id="RNICTAW"/>
<evidence type="ECO:0000313" key="2">
    <source>
        <dbReference type="EMBL" id="CBX93915.1"/>
    </source>
</evidence>
<proteinExistence type="predicted"/>